<dbReference type="PROSITE" id="PS50887">
    <property type="entry name" value="GGDEF"/>
    <property type="match status" value="1"/>
</dbReference>
<dbReference type="Gene3D" id="3.30.70.270">
    <property type="match status" value="1"/>
</dbReference>
<protein>
    <recommendedName>
        <fullName evidence="1">diguanylate cyclase</fullName>
        <ecNumber evidence="1">2.7.7.65</ecNumber>
    </recommendedName>
</protein>
<dbReference type="InterPro" id="IPR050469">
    <property type="entry name" value="Diguanylate_Cyclase"/>
</dbReference>
<dbReference type="PANTHER" id="PTHR45138:SF9">
    <property type="entry name" value="DIGUANYLATE CYCLASE DGCM-RELATED"/>
    <property type="match status" value="1"/>
</dbReference>
<dbReference type="SMART" id="SM00267">
    <property type="entry name" value="GGDEF"/>
    <property type="match status" value="1"/>
</dbReference>
<comment type="catalytic activity">
    <reaction evidence="2">
        <text>2 GTP = 3',3'-c-di-GMP + 2 diphosphate</text>
        <dbReference type="Rhea" id="RHEA:24898"/>
        <dbReference type="ChEBI" id="CHEBI:33019"/>
        <dbReference type="ChEBI" id="CHEBI:37565"/>
        <dbReference type="ChEBI" id="CHEBI:58805"/>
        <dbReference type="EC" id="2.7.7.65"/>
    </reaction>
</comment>
<evidence type="ECO:0000313" key="7">
    <source>
        <dbReference type="Proteomes" id="UP000239007"/>
    </source>
</evidence>
<dbReference type="EC" id="2.7.7.65" evidence="1"/>
<feature type="compositionally biased region" description="Basic and acidic residues" evidence="3">
    <location>
        <begin position="329"/>
        <end position="338"/>
    </location>
</feature>
<evidence type="ECO:0000256" key="2">
    <source>
        <dbReference type="ARBA" id="ARBA00034247"/>
    </source>
</evidence>
<dbReference type="InterPro" id="IPR043128">
    <property type="entry name" value="Rev_trsase/Diguanyl_cyclase"/>
</dbReference>
<dbReference type="GO" id="GO:0052621">
    <property type="term" value="F:diguanylate cyclase activity"/>
    <property type="evidence" value="ECO:0007669"/>
    <property type="project" value="UniProtKB-EC"/>
</dbReference>
<dbReference type="GO" id="GO:1902201">
    <property type="term" value="P:negative regulation of bacterial-type flagellum-dependent cell motility"/>
    <property type="evidence" value="ECO:0007669"/>
    <property type="project" value="TreeGrafter"/>
</dbReference>
<dbReference type="AlphaFoldDB" id="A0A2S7V0P3"/>
<dbReference type="EMBL" id="MSCH01000003">
    <property type="protein sequence ID" value="PQJ55332.1"/>
    <property type="molecule type" value="Genomic_DNA"/>
</dbReference>
<dbReference type="Proteomes" id="UP000239007">
    <property type="component" value="Unassembled WGS sequence"/>
</dbReference>
<evidence type="ECO:0000313" key="6">
    <source>
        <dbReference type="EMBL" id="PQJ55332.1"/>
    </source>
</evidence>
<evidence type="ECO:0000256" key="3">
    <source>
        <dbReference type="SAM" id="MobiDB-lite"/>
    </source>
</evidence>
<evidence type="ECO:0000256" key="4">
    <source>
        <dbReference type="SAM" id="Phobius"/>
    </source>
</evidence>
<dbReference type="InterPro" id="IPR029787">
    <property type="entry name" value="Nucleotide_cyclase"/>
</dbReference>
<keyword evidence="4" id="KW-0812">Transmembrane</keyword>
<keyword evidence="4" id="KW-1133">Transmembrane helix</keyword>
<feature type="domain" description="GGDEF" evidence="5">
    <location>
        <begin position="245"/>
        <end position="396"/>
    </location>
</feature>
<dbReference type="GO" id="GO:0043709">
    <property type="term" value="P:cell adhesion involved in single-species biofilm formation"/>
    <property type="evidence" value="ECO:0007669"/>
    <property type="project" value="TreeGrafter"/>
</dbReference>
<feature type="region of interest" description="Disordered" evidence="3">
    <location>
        <begin position="329"/>
        <end position="353"/>
    </location>
</feature>
<accession>A0A2S7V0P3</accession>
<dbReference type="InterPro" id="IPR000160">
    <property type="entry name" value="GGDEF_dom"/>
</dbReference>
<feature type="transmembrane region" description="Helical" evidence="4">
    <location>
        <begin position="5"/>
        <end position="22"/>
    </location>
</feature>
<keyword evidence="7" id="KW-1185">Reference proteome</keyword>
<proteinExistence type="predicted"/>
<dbReference type="Pfam" id="PF00990">
    <property type="entry name" value="GGDEF"/>
    <property type="match status" value="2"/>
</dbReference>
<feature type="transmembrane region" description="Helical" evidence="4">
    <location>
        <begin position="146"/>
        <end position="166"/>
    </location>
</feature>
<feature type="transmembrane region" description="Helical" evidence="4">
    <location>
        <begin position="55"/>
        <end position="72"/>
    </location>
</feature>
<dbReference type="SUPFAM" id="SSF55073">
    <property type="entry name" value="Nucleotide cyclase"/>
    <property type="match status" value="1"/>
</dbReference>
<evidence type="ECO:0000259" key="5">
    <source>
        <dbReference type="PROSITE" id="PS50887"/>
    </source>
</evidence>
<feature type="transmembrane region" description="Helical" evidence="4">
    <location>
        <begin position="110"/>
        <end position="126"/>
    </location>
</feature>
<feature type="transmembrane region" description="Helical" evidence="4">
    <location>
        <begin position="175"/>
        <end position="191"/>
    </location>
</feature>
<dbReference type="NCBIfam" id="TIGR00254">
    <property type="entry name" value="GGDEF"/>
    <property type="match status" value="2"/>
</dbReference>
<gene>
    <name evidence="6" type="ORF">BTO11_15025</name>
</gene>
<feature type="compositionally biased region" description="Basic residues" evidence="3">
    <location>
        <begin position="339"/>
        <end position="353"/>
    </location>
</feature>
<sequence length="396" mass="44866">MKAVYIPVILIFALFFVIQNGMLDLRPWQALLKQAPMFLFIGAIVVALKFKQSRVVYILLFLLLSWALFVEIEHFKYLKFSPSLWFLSQLLILVCFSFDQNKTIFGRHGFFRAVIILAIIMANYRFNHSITLHELLNTELVTGLKLGGMTQIELILSVLALLMLAVKYISSPSKSILSIWIITFFLVYFRLIDAAVLTHLVAFSVFGLLLIQGVLTDSYQMAFSDELTGLSARRALLQSSLSLGKKYTVAMLDIDHFKKFNDTYGHDVGDQVLRLVASKIDDVKGGGKAYRYGGEEFTIVFPNKSVHYAIPYLEQVREAIASYAMTIRDNNDRPDNRKTGKAQRSKAQSRSKTVHVSVSIGVAEREGELKEFDEVMKQADEALYRAKKSGRNCLAE</sequence>
<organism evidence="6 7">
    <name type="scientific">Psychrosphaera saromensis</name>
    <dbReference type="NCBI Taxonomy" id="716813"/>
    <lineage>
        <taxon>Bacteria</taxon>
        <taxon>Pseudomonadati</taxon>
        <taxon>Pseudomonadota</taxon>
        <taxon>Gammaproteobacteria</taxon>
        <taxon>Alteromonadales</taxon>
        <taxon>Pseudoalteromonadaceae</taxon>
        <taxon>Psychrosphaera</taxon>
    </lineage>
</organism>
<keyword evidence="4" id="KW-0472">Membrane</keyword>
<comment type="caution">
    <text evidence="6">The sequence shown here is derived from an EMBL/GenBank/DDBJ whole genome shotgun (WGS) entry which is preliminary data.</text>
</comment>
<reference evidence="6 7" key="1">
    <citation type="submission" date="2016-12" db="EMBL/GenBank/DDBJ databases">
        <title>Diversity of luminous bacteria.</title>
        <authorList>
            <person name="Yoshizawa S."/>
            <person name="Kogure K."/>
        </authorList>
    </citation>
    <scope>NUCLEOTIDE SEQUENCE [LARGE SCALE GENOMIC DNA]</scope>
    <source>
        <strain evidence="6 7">SA4-48</strain>
    </source>
</reference>
<dbReference type="PANTHER" id="PTHR45138">
    <property type="entry name" value="REGULATORY COMPONENTS OF SENSORY TRANSDUCTION SYSTEM"/>
    <property type="match status" value="1"/>
</dbReference>
<dbReference type="CDD" id="cd01949">
    <property type="entry name" value="GGDEF"/>
    <property type="match status" value="1"/>
</dbReference>
<name>A0A2S7V0P3_9GAMM</name>
<feature type="transmembrane region" description="Helical" evidence="4">
    <location>
        <begin position="78"/>
        <end position="98"/>
    </location>
</feature>
<evidence type="ECO:0000256" key="1">
    <source>
        <dbReference type="ARBA" id="ARBA00012528"/>
    </source>
</evidence>
<feature type="transmembrane region" description="Helical" evidence="4">
    <location>
        <begin position="28"/>
        <end position="48"/>
    </location>
</feature>
<dbReference type="GO" id="GO:0005886">
    <property type="term" value="C:plasma membrane"/>
    <property type="evidence" value="ECO:0007669"/>
    <property type="project" value="TreeGrafter"/>
</dbReference>